<evidence type="ECO:0000256" key="2">
    <source>
        <dbReference type="SAM" id="SignalP"/>
    </source>
</evidence>
<evidence type="ECO:0000313" key="4">
    <source>
        <dbReference type="Proteomes" id="UP001159641"/>
    </source>
</evidence>
<dbReference type="Proteomes" id="UP001159641">
    <property type="component" value="Unassembled WGS sequence"/>
</dbReference>
<feature type="chain" id="PRO_5044189085" evidence="2">
    <location>
        <begin position="25"/>
        <end position="136"/>
    </location>
</feature>
<dbReference type="EMBL" id="JAIQCJ010001309">
    <property type="protein sequence ID" value="KAJ8791136.1"/>
    <property type="molecule type" value="Genomic_DNA"/>
</dbReference>
<feature type="region of interest" description="Disordered" evidence="1">
    <location>
        <begin position="34"/>
        <end position="61"/>
    </location>
</feature>
<keyword evidence="2" id="KW-0732">Signal</keyword>
<evidence type="ECO:0000313" key="3">
    <source>
        <dbReference type="EMBL" id="KAJ8791136.1"/>
    </source>
</evidence>
<sequence length="136" mass="14538">MVPAGLGGFITSVLVSMHCDTVLARVLWRLPNSSQPAAPERLPAGPQPRGHRTRARSPASAGTLRLGLVTPAVACSLRDPGPRMPCSFTEEHQGPRSCSCAGDGRECRDSGSVSYFWYRQTLTTTADINDGGSVQW</sequence>
<keyword evidence="4" id="KW-1185">Reference proteome</keyword>
<accession>A0AB34HJG2</accession>
<feature type="signal peptide" evidence="2">
    <location>
        <begin position="1"/>
        <end position="24"/>
    </location>
</feature>
<gene>
    <name evidence="3" type="ORF">J1605_020806</name>
</gene>
<protein>
    <submittedName>
        <fullName evidence="3">Uncharacterized protein</fullName>
    </submittedName>
</protein>
<evidence type="ECO:0000256" key="1">
    <source>
        <dbReference type="SAM" id="MobiDB-lite"/>
    </source>
</evidence>
<proteinExistence type="predicted"/>
<comment type="caution">
    <text evidence="3">The sequence shown here is derived from an EMBL/GenBank/DDBJ whole genome shotgun (WGS) entry which is preliminary data.</text>
</comment>
<reference evidence="3 4" key="1">
    <citation type="submission" date="2022-11" db="EMBL/GenBank/DDBJ databases">
        <title>Whole genome sequence of Eschrichtius robustus ER-17-0199.</title>
        <authorList>
            <person name="Bruniche-Olsen A."/>
            <person name="Black A.N."/>
            <person name="Fields C.J."/>
            <person name="Walden K."/>
            <person name="Dewoody J.A."/>
        </authorList>
    </citation>
    <scope>NUCLEOTIDE SEQUENCE [LARGE SCALE GENOMIC DNA]</scope>
    <source>
        <strain evidence="3">ER-17-0199</strain>
        <tissue evidence="3">Blubber</tissue>
    </source>
</reference>
<dbReference type="AlphaFoldDB" id="A0AB34HJG2"/>
<organism evidence="3 4">
    <name type="scientific">Eschrichtius robustus</name>
    <name type="common">California gray whale</name>
    <name type="synonym">Eschrichtius gibbosus</name>
    <dbReference type="NCBI Taxonomy" id="9764"/>
    <lineage>
        <taxon>Eukaryota</taxon>
        <taxon>Metazoa</taxon>
        <taxon>Chordata</taxon>
        <taxon>Craniata</taxon>
        <taxon>Vertebrata</taxon>
        <taxon>Euteleostomi</taxon>
        <taxon>Mammalia</taxon>
        <taxon>Eutheria</taxon>
        <taxon>Laurasiatheria</taxon>
        <taxon>Artiodactyla</taxon>
        <taxon>Whippomorpha</taxon>
        <taxon>Cetacea</taxon>
        <taxon>Mysticeti</taxon>
        <taxon>Eschrichtiidae</taxon>
        <taxon>Eschrichtius</taxon>
    </lineage>
</organism>
<name>A0AB34HJG2_ESCRO</name>